<dbReference type="InterPro" id="IPR011990">
    <property type="entry name" value="TPR-like_helical_dom_sf"/>
</dbReference>
<dbReference type="PANTHER" id="PTHR15544">
    <property type="entry name" value="OSMOSIS RESPONSIVE FACTOR"/>
    <property type="match status" value="1"/>
</dbReference>
<gene>
    <name evidence="3" type="ORF">HOLleu_14397</name>
</gene>
<dbReference type="EMBL" id="JAIZAY010000006">
    <property type="protein sequence ID" value="KAJ8040176.1"/>
    <property type="molecule type" value="Genomic_DNA"/>
</dbReference>
<proteinExistence type="predicted"/>
<keyword evidence="1" id="KW-0802">TPR repeat</keyword>
<dbReference type="Proteomes" id="UP001152320">
    <property type="component" value="Chromosome 6"/>
</dbReference>
<evidence type="ECO:0000256" key="2">
    <source>
        <dbReference type="SAM" id="MobiDB-lite"/>
    </source>
</evidence>
<protein>
    <submittedName>
        <fullName evidence="3">Tetratricopeptide repeat protein 33</fullName>
    </submittedName>
</protein>
<evidence type="ECO:0000313" key="4">
    <source>
        <dbReference type="Proteomes" id="UP001152320"/>
    </source>
</evidence>
<dbReference type="SMART" id="SM00028">
    <property type="entry name" value="TPR"/>
    <property type="match status" value="3"/>
</dbReference>
<comment type="caution">
    <text evidence="3">The sequence shown here is derived from an EMBL/GenBank/DDBJ whole genome shotgun (WGS) entry which is preliminary data.</text>
</comment>
<keyword evidence="4" id="KW-1185">Reference proteome</keyword>
<feature type="compositionally biased region" description="Basic residues" evidence="2">
    <location>
        <begin position="1"/>
        <end position="11"/>
    </location>
</feature>
<feature type="repeat" description="TPR" evidence="1">
    <location>
        <begin position="63"/>
        <end position="96"/>
    </location>
</feature>
<organism evidence="3 4">
    <name type="scientific">Holothuria leucospilota</name>
    <name type="common">Black long sea cucumber</name>
    <name type="synonym">Mertensiothuria leucospilota</name>
    <dbReference type="NCBI Taxonomy" id="206669"/>
    <lineage>
        <taxon>Eukaryota</taxon>
        <taxon>Metazoa</taxon>
        <taxon>Echinodermata</taxon>
        <taxon>Eleutherozoa</taxon>
        <taxon>Echinozoa</taxon>
        <taxon>Holothuroidea</taxon>
        <taxon>Aspidochirotacea</taxon>
        <taxon>Aspidochirotida</taxon>
        <taxon>Holothuriidae</taxon>
        <taxon>Holothuria</taxon>
    </lineage>
</organism>
<dbReference type="OrthoDB" id="2423701at2759"/>
<dbReference type="Gene3D" id="1.25.40.10">
    <property type="entry name" value="Tetratricopeptide repeat domain"/>
    <property type="match status" value="1"/>
</dbReference>
<dbReference type="InterPro" id="IPR052658">
    <property type="entry name" value="TPR-containing"/>
</dbReference>
<dbReference type="PROSITE" id="PS50005">
    <property type="entry name" value="TPR"/>
    <property type="match status" value="1"/>
</dbReference>
<dbReference type="AlphaFoldDB" id="A0A9Q1C8X5"/>
<feature type="region of interest" description="Disordered" evidence="2">
    <location>
        <begin position="1"/>
        <end position="27"/>
    </location>
</feature>
<dbReference type="InterPro" id="IPR019734">
    <property type="entry name" value="TPR_rpt"/>
</dbReference>
<evidence type="ECO:0000313" key="3">
    <source>
        <dbReference type="EMBL" id="KAJ8040176.1"/>
    </source>
</evidence>
<accession>A0A9Q1C8X5</accession>
<dbReference type="SUPFAM" id="SSF48452">
    <property type="entry name" value="TPR-like"/>
    <property type="match status" value="1"/>
</dbReference>
<reference evidence="3" key="1">
    <citation type="submission" date="2021-10" db="EMBL/GenBank/DDBJ databases">
        <title>Tropical sea cucumber genome reveals ecological adaptation and Cuvierian tubules defense mechanism.</title>
        <authorList>
            <person name="Chen T."/>
        </authorList>
    </citation>
    <scope>NUCLEOTIDE SEQUENCE</scope>
    <source>
        <strain evidence="3">Nanhai2018</strain>
        <tissue evidence="3">Muscle</tissue>
    </source>
</reference>
<sequence length="198" mass="22517">MNSFGWKRKSNRNVSADSASAFKEPPVADISDDEEMMSGTTNIFLNLAKKRKAFLLEDNLSKSDSLVKEGVAYAEAERYEEAVRKWDEALCLTPRKSKVHEMKAQVLMELNQMFPAIQSAETAISIDPNWWTAHQTLARAQMGFGQVEMAQKSISRAIHLYPAEKELWDQDLKWIYSLCKEKKQRDYAESNSMSTGPG</sequence>
<dbReference type="Pfam" id="PF13181">
    <property type="entry name" value="TPR_8"/>
    <property type="match status" value="1"/>
</dbReference>
<dbReference type="PANTHER" id="PTHR15544:SF0">
    <property type="entry name" value="TETRATRICOPEPTIDE REPEAT PROTEIN 33"/>
    <property type="match status" value="1"/>
</dbReference>
<evidence type="ECO:0000256" key="1">
    <source>
        <dbReference type="PROSITE-ProRule" id="PRU00339"/>
    </source>
</evidence>
<name>A0A9Q1C8X5_HOLLE</name>